<dbReference type="Pfam" id="PF08240">
    <property type="entry name" value="ADH_N"/>
    <property type="match status" value="1"/>
</dbReference>
<keyword evidence="7" id="KW-0520">NAD</keyword>
<name>A0A1C1CLY9_9EURO</name>
<evidence type="ECO:0000259" key="13">
    <source>
        <dbReference type="Pfam" id="PF08240"/>
    </source>
</evidence>
<dbReference type="STRING" id="86049.A0A1C1CLY9"/>
<dbReference type="InterPro" id="IPR002328">
    <property type="entry name" value="ADH_Zn_CS"/>
</dbReference>
<dbReference type="Gene3D" id="3.40.309.10">
    <property type="entry name" value="Aldehyde Dehydrogenase, Chain A, domain 2"/>
    <property type="match status" value="1"/>
</dbReference>
<keyword evidence="6" id="KW-0560">Oxidoreductase</keyword>
<dbReference type="GO" id="GO:0008270">
    <property type="term" value="F:zinc ion binding"/>
    <property type="evidence" value="ECO:0007669"/>
    <property type="project" value="InterPro"/>
</dbReference>
<dbReference type="GO" id="GO:0004029">
    <property type="term" value="F:aldehyde dehydrogenase (NAD+) activity"/>
    <property type="evidence" value="ECO:0007669"/>
    <property type="project" value="UniProtKB-EC"/>
</dbReference>
<evidence type="ECO:0000256" key="5">
    <source>
        <dbReference type="ARBA" id="ARBA00022833"/>
    </source>
</evidence>
<dbReference type="Gene3D" id="3.90.180.10">
    <property type="entry name" value="Medium-chain alcohol dehydrogenases, catalytic domain"/>
    <property type="match status" value="2"/>
</dbReference>
<dbReference type="InterPro" id="IPR016162">
    <property type="entry name" value="Ald_DH_N"/>
</dbReference>
<accession>A0A1C1CLY9</accession>
<proteinExistence type="inferred from homology"/>
<evidence type="ECO:0000313" key="14">
    <source>
        <dbReference type="EMBL" id="OCT49461.1"/>
    </source>
</evidence>
<evidence type="ECO:0000256" key="4">
    <source>
        <dbReference type="ARBA" id="ARBA00022723"/>
    </source>
</evidence>
<dbReference type="VEuPathDB" id="FungiDB:G647_01580"/>
<dbReference type="VEuPathDB" id="FungiDB:G647_02816"/>
<comment type="similarity">
    <text evidence="3">Belongs to the aldehyde dehydrogenase family.</text>
</comment>
<evidence type="ECO:0000256" key="1">
    <source>
        <dbReference type="ARBA" id="ARBA00001947"/>
    </source>
</evidence>
<reference evidence="15" key="1">
    <citation type="submission" date="2015-07" db="EMBL/GenBank/DDBJ databases">
        <authorList>
            <person name="Teixeira M.M."/>
            <person name="Souza R.C."/>
            <person name="Almeida L.G."/>
            <person name="Vicente V.A."/>
            <person name="de Hoog S."/>
            <person name="Bocca A.L."/>
            <person name="de Almeida S.R."/>
            <person name="Vasconcelos A.T."/>
            <person name="Felipe M.S."/>
        </authorList>
    </citation>
    <scope>NUCLEOTIDE SEQUENCE [LARGE SCALE GENOMIC DNA]</scope>
    <source>
        <strain evidence="15">KSF</strain>
    </source>
</reference>
<gene>
    <name evidence="14" type="ORF">CLCR_04510</name>
</gene>
<evidence type="ECO:0000256" key="8">
    <source>
        <dbReference type="ARBA" id="ARBA00024226"/>
    </source>
</evidence>
<keyword evidence="4 10" id="KW-0479">Metal-binding</keyword>
<dbReference type="PROSITE" id="PS00059">
    <property type="entry name" value="ADH_ZINC"/>
    <property type="match status" value="1"/>
</dbReference>
<dbReference type="PANTHER" id="PTHR11699">
    <property type="entry name" value="ALDEHYDE DEHYDROGENASE-RELATED"/>
    <property type="match status" value="1"/>
</dbReference>
<evidence type="ECO:0000313" key="15">
    <source>
        <dbReference type="Proteomes" id="UP000094526"/>
    </source>
</evidence>
<dbReference type="Gene3D" id="3.40.605.10">
    <property type="entry name" value="Aldehyde Dehydrogenase, Chain A, domain 1"/>
    <property type="match status" value="1"/>
</dbReference>
<dbReference type="Gene3D" id="3.40.50.720">
    <property type="entry name" value="NAD(P)-binding Rossmann-like Domain"/>
    <property type="match status" value="1"/>
</dbReference>
<evidence type="ECO:0000256" key="2">
    <source>
        <dbReference type="ARBA" id="ARBA00008072"/>
    </source>
</evidence>
<dbReference type="InterPro" id="IPR016163">
    <property type="entry name" value="Ald_DH_C"/>
</dbReference>
<dbReference type="OrthoDB" id="310895at2759"/>
<comment type="caution">
    <text evidence="14">The sequence shown here is derived from an EMBL/GenBank/DDBJ whole genome shotgun (WGS) entry which is preliminary data.</text>
</comment>
<dbReference type="SUPFAM" id="SSF51735">
    <property type="entry name" value="NAD(P)-binding Rossmann-fold domains"/>
    <property type="match status" value="1"/>
</dbReference>
<comment type="catalytic activity">
    <reaction evidence="9">
        <text>an aldehyde + NAD(+) + H2O = a carboxylate + NADH + 2 H(+)</text>
        <dbReference type="Rhea" id="RHEA:16185"/>
        <dbReference type="ChEBI" id="CHEBI:15377"/>
        <dbReference type="ChEBI" id="CHEBI:15378"/>
        <dbReference type="ChEBI" id="CHEBI:17478"/>
        <dbReference type="ChEBI" id="CHEBI:29067"/>
        <dbReference type="ChEBI" id="CHEBI:57540"/>
        <dbReference type="ChEBI" id="CHEBI:57945"/>
        <dbReference type="EC" id="1.2.1.3"/>
    </reaction>
</comment>
<dbReference type="Proteomes" id="UP000094526">
    <property type="component" value="Unassembled WGS sequence"/>
</dbReference>
<dbReference type="InterPro" id="IPR011032">
    <property type="entry name" value="GroES-like_sf"/>
</dbReference>
<dbReference type="GO" id="GO:0018455">
    <property type="term" value="F:alcohol dehydrogenase [NAD(P)+] activity"/>
    <property type="evidence" value="ECO:0007669"/>
    <property type="project" value="UniProtKB-ARBA"/>
</dbReference>
<keyword evidence="5 10" id="KW-0862">Zinc</keyword>
<evidence type="ECO:0000256" key="9">
    <source>
        <dbReference type="ARBA" id="ARBA00049194"/>
    </source>
</evidence>
<dbReference type="VEuPathDB" id="FungiDB:CLCR_04510"/>
<dbReference type="InterPro" id="IPR036291">
    <property type="entry name" value="NAD(P)-bd_dom_sf"/>
</dbReference>
<sequence length="787" mass="83901">MSNQEAVLDVPAECWAGVVKDEGPNFYIDVQKVPVPEIGPEDVLIKLNATGICRSDIHMMLNDMAMPKMSSLGTQCAGHEGAGVIVRVGERVKKFKGVSDYVAAPTMCSGATSLSALRTSGLNAGQWAVFPGGGGGVGIQGVQLAAAMGLRAIVVDTGSERKELCLKLGAEHFVDFREGDPVPEVMELTSGGAHACFVTAAQSYPVALNYLGARRGAKLICIGVAAPGEYNINLDPARIVFRGQHVLGTLTSSLAEVDDALDFAKRGKLRLEPTVVGLSAFNGAVQKMKNGQVAGVVHLSLESRPPEEILRMSTVQIQAANGRSVQVPTGLFINNEFVPSKNNNIIDVTSPHDGKVLAKLASAQKADVDAAVDCAAAALQAGWRATSGTDRGKLLRKLADLIERDAEDFATLEAVDAGILYGDSLHINVKQTLDTLRFYADLATQSHDQLLEIPNGMAYTRREPFGICAAIVPWNGPLMITSWKIGPAIAAGNNLIIKSSELSPLYGQKLGQLIVEAGFPPGVFSILCGLGQEAGQAIAEHPLIRKLSFTGSARTGRSLLRASANTNLKKVSLELGGKGPSIVFPDANLDNAVFWTSLGSSSNNGQICALGSRIYVHEAIYDEFITKFKAHSAQEPGQHERIMSYIKKGQEEGAKLLFGGNNIGDNFVEHTIFTDVKEDMTIVKEEIFGPVATISKFSHEADALHKANDSEYGLAAAIFTSDIARAKRVSDALEVGMVTVNCWGMINANTPFGGVKQSGFGREMGREALEDWTTVKTVKHFFLPSAN</sequence>
<feature type="domain" description="Alcohol dehydrogenase-like C-terminal" evidence="11">
    <location>
        <begin position="136"/>
        <end position="265"/>
    </location>
</feature>
<dbReference type="AlphaFoldDB" id="A0A1C1CLY9"/>
<dbReference type="InterPro" id="IPR016161">
    <property type="entry name" value="Ald_DH/histidinol_DH"/>
</dbReference>
<dbReference type="EMBL" id="LGRB01000011">
    <property type="protein sequence ID" value="OCT49461.1"/>
    <property type="molecule type" value="Genomic_DNA"/>
</dbReference>
<evidence type="ECO:0000256" key="7">
    <source>
        <dbReference type="ARBA" id="ARBA00023027"/>
    </source>
</evidence>
<dbReference type="EC" id="1.2.1.3" evidence="8"/>
<evidence type="ECO:0000259" key="11">
    <source>
        <dbReference type="Pfam" id="PF00107"/>
    </source>
</evidence>
<evidence type="ECO:0000256" key="3">
    <source>
        <dbReference type="ARBA" id="ARBA00009986"/>
    </source>
</evidence>
<feature type="domain" description="Aldehyde dehydrogenase" evidence="12">
    <location>
        <begin position="337"/>
        <end position="778"/>
    </location>
</feature>
<evidence type="ECO:0000256" key="10">
    <source>
        <dbReference type="RuleBase" id="RU361277"/>
    </source>
</evidence>
<comment type="cofactor">
    <cofactor evidence="1 10">
        <name>Zn(2+)</name>
        <dbReference type="ChEBI" id="CHEBI:29105"/>
    </cofactor>
</comment>
<comment type="similarity">
    <text evidence="2 10">Belongs to the zinc-containing alcohol dehydrogenase family.</text>
</comment>
<protein>
    <recommendedName>
        <fullName evidence="8">aldehyde dehydrogenase (NAD(+))</fullName>
        <ecNumber evidence="8">1.2.1.3</ecNumber>
    </recommendedName>
</protein>
<dbReference type="FunFam" id="3.40.605.10:FF:000007">
    <property type="entry name" value="NAD/NADP-dependent betaine aldehyde dehydrogenase"/>
    <property type="match status" value="1"/>
</dbReference>
<dbReference type="FunFam" id="3.40.50.720:FF:000039">
    <property type="entry name" value="Alcohol dehydrogenase AdhP"/>
    <property type="match status" value="1"/>
</dbReference>
<organism evidence="14 15">
    <name type="scientific">Cladophialophora carrionii</name>
    <dbReference type="NCBI Taxonomy" id="86049"/>
    <lineage>
        <taxon>Eukaryota</taxon>
        <taxon>Fungi</taxon>
        <taxon>Dikarya</taxon>
        <taxon>Ascomycota</taxon>
        <taxon>Pezizomycotina</taxon>
        <taxon>Eurotiomycetes</taxon>
        <taxon>Chaetothyriomycetidae</taxon>
        <taxon>Chaetothyriales</taxon>
        <taxon>Herpotrichiellaceae</taxon>
        <taxon>Cladophialophora</taxon>
    </lineage>
</organism>
<evidence type="ECO:0000259" key="12">
    <source>
        <dbReference type="Pfam" id="PF00171"/>
    </source>
</evidence>
<evidence type="ECO:0000256" key="6">
    <source>
        <dbReference type="ARBA" id="ARBA00023002"/>
    </source>
</evidence>
<keyword evidence="15" id="KW-1185">Reference proteome</keyword>
<dbReference type="InterPro" id="IPR015590">
    <property type="entry name" value="Aldehyde_DH_dom"/>
</dbReference>
<dbReference type="SUPFAM" id="SSF53720">
    <property type="entry name" value="ALDH-like"/>
    <property type="match status" value="1"/>
</dbReference>
<dbReference type="SUPFAM" id="SSF50129">
    <property type="entry name" value="GroES-like"/>
    <property type="match status" value="1"/>
</dbReference>
<dbReference type="InterPro" id="IPR013149">
    <property type="entry name" value="ADH-like_C"/>
</dbReference>
<dbReference type="Pfam" id="PF00107">
    <property type="entry name" value="ADH_zinc_N"/>
    <property type="match status" value="1"/>
</dbReference>
<dbReference type="InterPro" id="IPR013154">
    <property type="entry name" value="ADH-like_N"/>
</dbReference>
<dbReference type="Pfam" id="PF00171">
    <property type="entry name" value="Aldedh"/>
    <property type="match status" value="1"/>
</dbReference>
<feature type="domain" description="Alcohol dehydrogenase-like N-terminal" evidence="13">
    <location>
        <begin position="39"/>
        <end position="109"/>
    </location>
</feature>